<dbReference type="GO" id="GO:0009279">
    <property type="term" value="C:cell outer membrane"/>
    <property type="evidence" value="ECO:0007669"/>
    <property type="project" value="UniProtKB-SubCell"/>
</dbReference>
<evidence type="ECO:0000256" key="4">
    <source>
        <dbReference type="ARBA" id="ARBA00022692"/>
    </source>
</evidence>
<dbReference type="AlphaFoldDB" id="A0A2U8W7W3"/>
<dbReference type="EMBL" id="CP029550">
    <property type="protein sequence ID" value="AWN42207.1"/>
    <property type="molecule type" value="Genomic_DNA"/>
</dbReference>
<evidence type="ECO:0000256" key="7">
    <source>
        <dbReference type="ARBA" id="ARBA00023237"/>
    </source>
</evidence>
<dbReference type="Pfam" id="PF03349">
    <property type="entry name" value="Toluene_X"/>
    <property type="match status" value="1"/>
</dbReference>
<dbReference type="Gene3D" id="2.40.160.60">
    <property type="entry name" value="Outer membrane protein transport protein (OMPP1/FadL/TodX)"/>
    <property type="match status" value="1"/>
</dbReference>
<reference evidence="10" key="1">
    <citation type="submission" date="2018-05" db="EMBL/GenBank/DDBJ databases">
        <title>Complete Genome Sequence of Methylobacterium sp. 17SD2-17.</title>
        <authorList>
            <person name="Srinivasan S."/>
        </authorList>
    </citation>
    <scope>NUCLEOTIDE SEQUENCE [LARGE SCALE GENOMIC DNA]</scope>
    <source>
        <strain evidence="10">17SD2-17</strain>
    </source>
</reference>
<dbReference type="RefSeq" id="WP_109891859.1">
    <property type="nucleotide sequence ID" value="NZ_CP029550.1"/>
</dbReference>
<evidence type="ECO:0000256" key="2">
    <source>
        <dbReference type="ARBA" id="ARBA00008163"/>
    </source>
</evidence>
<evidence type="ECO:0000256" key="5">
    <source>
        <dbReference type="ARBA" id="ARBA00022729"/>
    </source>
</evidence>
<proteinExistence type="inferred from homology"/>
<feature type="signal peptide" evidence="8">
    <location>
        <begin position="1"/>
        <end position="19"/>
    </location>
</feature>
<dbReference type="PANTHER" id="PTHR35093">
    <property type="entry name" value="OUTER MEMBRANE PROTEIN NMB0088-RELATED"/>
    <property type="match status" value="1"/>
</dbReference>
<comment type="subcellular location">
    <subcellularLocation>
        <location evidence="1">Cell outer membrane</location>
        <topology evidence="1">Multi-pass membrane protein</topology>
    </subcellularLocation>
</comment>
<organism evidence="9 10">
    <name type="scientific">Methylobacterium durans</name>
    <dbReference type="NCBI Taxonomy" id="2202825"/>
    <lineage>
        <taxon>Bacteria</taxon>
        <taxon>Pseudomonadati</taxon>
        <taxon>Pseudomonadota</taxon>
        <taxon>Alphaproteobacteria</taxon>
        <taxon>Hyphomicrobiales</taxon>
        <taxon>Methylobacteriaceae</taxon>
        <taxon>Methylobacterium</taxon>
    </lineage>
</organism>
<evidence type="ECO:0000313" key="9">
    <source>
        <dbReference type="EMBL" id="AWN42207.1"/>
    </source>
</evidence>
<feature type="chain" id="PRO_5016052649" evidence="8">
    <location>
        <begin position="20"/>
        <end position="450"/>
    </location>
</feature>
<dbReference type="InterPro" id="IPR005017">
    <property type="entry name" value="OMPP1/FadL/TodX"/>
</dbReference>
<protein>
    <submittedName>
        <fullName evidence="9">Aromatic hydrocarbon degradation protein</fullName>
    </submittedName>
</protein>
<dbReference type="GO" id="GO:0015483">
    <property type="term" value="F:long-chain fatty acid transporting porin activity"/>
    <property type="evidence" value="ECO:0007669"/>
    <property type="project" value="TreeGrafter"/>
</dbReference>
<keyword evidence="5 8" id="KW-0732">Signal</keyword>
<dbReference type="KEGG" id="mets:DK389_18995"/>
<evidence type="ECO:0000313" key="10">
    <source>
        <dbReference type="Proteomes" id="UP000245926"/>
    </source>
</evidence>
<evidence type="ECO:0000256" key="3">
    <source>
        <dbReference type="ARBA" id="ARBA00022452"/>
    </source>
</evidence>
<dbReference type="Proteomes" id="UP000245926">
    <property type="component" value="Chromosome"/>
</dbReference>
<dbReference type="SUPFAM" id="SSF56935">
    <property type="entry name" value="Porins"/>
    <property type="match status" value="1"/>
</dbReference>
<keyword evidence="6" id="KW-0472">Membrane</keyword>
<keyword evidence="10" id="KW-1185">Reference proteome</keyword>
<dbReference type="OrthoDB" id="19849at2"/>
<keyword evidence="3" id="KW-1134">Transmembrane beta strand</keyword>
<evidence type="ECO:0000256" key="6">
    <source>
        <dbReference type="ARBA" id="ARBA00023136"/>
    </source>
</evidence>
<gene>
    <name evidence="9" type="ORF">DK389_18995</name>
</gene>
<evidence type="ECO:0000256" key="1">
    <source>
        <dbReference type="ARBA" id="ARBA00004571"/>
    </source>
</evidence>
<comment type="similarity">
    <text evidence="2">Belongs to the OmpP1/FadL family.</text>
</comment>
<name>A0A2U8W7W3_9HYPH</name>
<keyword evidence="7" id="KW-0998">Cell outer membrane</keyword>
<accession>A0A2U8W7W3</accession>
<keyword evidence="4" id="KW-0812">Transmembrane</keyword>
<dbReference type="PANTHER" id="PTHR35093:SF8">
    <property type="entry name" value="OUTER MEMBRANE PROTEIN NMB0088-RELATED"/>
    <property type="match status" value="1"/>
</dbReference>
<sequence length="450" mass="47248">MKGNLRALALAGVSGAVLALGVSDAMAGAFGIREQSTIAAGLADAGAASGAGGVSSMFWNPATVTMRPGWVSEQNFTFINLSGDIRTQPGTSPGFAALGNSGEIGQGAVVPSGATSYQLNDRLWVGLQTGAPFGLVTKPNPVWAGEVYARSSRIFSLNINPVIGYKVNEWLSVAAGPTFEYFKLNLKSAFPFSPLIPPANLPTAILKGESWGVGFTAGVLVTPWAGTQVGVGYRSSVNHGIEGLLLLPPINPLIAPKTAVKAILDTPDKVSFGITQALSPVARVNFGFEWDNWSRLGVIPVTSIVTGAAVQALPLNYKDGFTYSVGAEYEWSPALTVRAGVSYEQSPIDFSNRSARLPDADRINLAVGASYRWSEKLTLNAAYSHLFVDRGRLLAGPGRDYDSRYIAAPAIPITFAGLAEGSADIVSVGIRYVFGEPAAPIAPAPLVRKY</sequence>
<evidence type="ECO:0000256" key="8">
    <source>
        <dbReference type="SAM" id="SignalP"/>
    </source>
</evidence>